<gene>
    <name evidence="11" type="ORF">DSTB1V02_LOCUS3929</name>
</gene>
<evidence type="ECO:0000256" key="2">
    <source>
        <dbReference type="ARBA" id="ARBA00022525"/>
    </source>
</evidence>
<dbReference type="FunFam" id="2.170.240.10:FF:000001">
    <property type="entry name" value="Collagen IV alpha 1 chain"/>
    <property type="match status" value="1"/>
</dbReference>
<feature type="compositionally biased region" description="Polar residues" evidence="9">
    <location>
        <begin position="276"/>
        <end position="288"/>
    </location>
</feature>
<dbReference type="GO" id="GO:0030198">
    <property type="term" value="P:extracellular matrix organization"/>
    <property type="evidence" value="ECO:0007669"/>
    <property type="project" value="TreeGrafter"/>
</dbReference>
<name>A0A7R8X5W2_9CRUS</name>
<dbReference type="InterPro" id="IPR036954">
    <property type="entry name" value="Collagen_IV_NC_sf"/>
</dbReference>
<keyword evidence="2" id="KW-0964">Secreted</keyword>
<evidence type="ECO:0000313" key="11">
    <source>
        <dbReference type="EMBL" id="CAD7244024.1"/>
    </source>
</evidence>
<evidence type="ECO:0000256" key="4">
    <source>
        <dbReference type="ARBA" id="ARBA00022737"/>
    </source>
</evidence>
<feature type="region of interest" description="Disordered" evidence="9">
    <location>
        <begin position="1800"/>
        <end position="1819"/>
    </location>
</feature>
<dbReference type="GO" id="GO:0038063">
    <property type="term" value="P:collagen-activated tyrosine kinase receptor signaling pathway"/>
    <property type="evidence" value="ECO:0007669"/>
    <property type="project" value="TreeGrafter"/>
</dbReference>
<dbReference type="EMBL" id="LR900063">
    <property type="protein sequence ID" value="CAD7244024.1"/>
    <property type="molecule type" value="Genomic_DNA"/>
</dbReference>
<feature type="compositionally biased region" description="Low complexity" evidence="9">
    <location>
        <begin position="1140"/>
        <end position="1155"/>
    </location>
</feature>
<dbReference type="Proteomes" id="UP000677054">
    <property type="component" value="Unassembled WGS sequence"/>
</dbReference>
<feature type="region of interest" description="Disordered" evidence="9">
    <location>
        <begin position="200"/>
        <end position="219"/>
    </location>
</feature>
<evidence type="ECO:0000256" key="3">
    <source>
        <dbReference type="ARBA" id="ARBA00022530"/>
    </source>
</evidence>
<feature type="compositionally biased region" description="Basic and acidic residues" evidence="9">
    <location>
        <begin position="18"/>
        <end position="36"/>
    </location>
</feature>
<dbReference type="PANTHER" id="PTHR24023:SF1112">
    <property type="entry name" value="COL_CUTICLE_N DOMAIN-CONTAINING PROTEIN-RELATED"/>
    <property type="match status" value="1"/>
</dbReference>
<evidence type="ECO:0000256" key="7">
    <source>
        <dbReference type="ARBA" id="ARBA00023157"/>
    </source>
</evidence>
<feature type="region of interest" description="Disordered" evidence="9">
    <location>
        <begin position="239"/>
        <end position="290"/>
    </location>
</feature>
<feature type="compositionally biased region" description="Low complexity" evidence="9">
    <location>
        <begin position="1358"/>
        <end position="1373"/>
    </location>
</feature>
<proteinExistence type="predicted"/>
<keyword evidence="4" id="KW-0677">Repeat</keyword>
<dbReference type="PANTHER" id="PTHR24023">
    <property type="entry name" value="COLLAGEN ALPHA"/>
    <property type="match status" value="1"/>
</dbReference>
<dbReference type="Gene3D" id="2.170.240.10">
    <property type="entry name" value="Collagen IV, non-collagenous"/>
    <property type="match status" value="1"/>
</dbReference>
<accession>A0A7R8X5W2</accession>
<feature type="region of interest" description="Disordered" evidence="9">
    <location>
        <begin position="950"/>
        <end position="1217"/>
    </location>
</feature>
<feature type="domain" description="Collagen IV NC1" evidence="10">
    <location>
        <begin position="1569"/>
        <end position="1792"/>
    </location>
</feature>
<dbReference type="InterPro" id="IPR016187">
    <property type="entry name" value="CTDL_fold"/>
</dbReference>
<feature type="compositionally biased region" description="Pro residues" evidence="9">
    <location>
        <begin position="1157"/>
        <end position="1167"/>
    </location>
</feature>
<dbReference type="Pfam" id="PF01391">
    <property type="entry name" value="Collagen"/>
    <property type="match status" value="4"/>
</dbReference>
<keyword evidence="6" id="KW-0176">Collagen</keyword>
<dbReference type="OrthoDB" id="10071882at2759"/>
<comment type="subcellular location">
    <subcellularLocation>
        <location evidence="1">Secreted</location>
        <location evidence="1">Extracellular space</location>
        <location evidence="1">Extracellular matrix</location>
        <location evidence="1">Basement membrane</location>
    </subcellularLocation>
</comment>
<feature type="compositionally biased region" description="Basic and acidic residues" evidence="9">
    <location>
        <begin position="250"/>
        <end position="275"/>
    </location>
</feature>
<feature type="compositionally biased region" description="Low complexity" evidence="9">
    <location>
        <begin position="626"/>
        <end position="647"/>
    </location>
</feature>
<evidence type="ECO:0000256" key="8">
    <source>
        <dbReference type="ARBA" id="ARBA00064856"/>
    </source>
</evidence>
<dbReference type="GO" id="GO:0030020">
    <property type="term" value="F:extracellular matrix structural constituent conferring tensile strength"/>
    <property type="evidence" value="ECO:0007669"/>
    <property type="project" value="TreeGrafter"/>
</dbReference>
<feature type="compositionally biased region" description="Low complexity" evidence="9">
    <location>
        <begin position="1175"/>
        <end position="1193"/>
    </location>
</feature>
<feature type="region of interest" description="Disordered" evidence="9">
    <location>
        <begin position="1"/>
        <end position="37"/>
    </location>
</feature>
<feature type="region of interest" description="Disordered" evidence="9">
    <location>
        <begin position="1320"/>
        <end position="1430"/>
    </location>
</feature>
<dbReference type="InterPro" id="IPR001442">
    <property type="entry name" value="Collagen_IV_NC"/>
</dbReference>
<dbReference type="SMART" id="SM00111">
    <property type="entry name" value="C4"/>
    <property type="match status" value="2"/>
</dbReference>
<feature type="compositionally biased region" description="Basic and acidic residues" evidence="9">
    <location>
        <begin position="712"/>
        <end position="727"/>
    </location>
</feature>
<dbReference type="InterPro" id="IPR008160">
    <property type="entry name" value="Collagen"/>
</dbReference>
<dbReference type="Pfam" id="PF01413">
    <property type="entry name" value="C4"/>
    <property type="match status" value="2"/>
</dbReference>
<keyword evidence="3" id="KW-0272">Extracellular matrix</keyword>
<dbReference type="InterPro" id="IPR050149">
    <property type="entry name" value="Collagen_superfamily"/>
</dbReference>
<dbReference type="EMBL" id="CAJPEV010000546">
    <property type="protein sequence ID" value="CAG0886337.1"/>
    <property type="molecule type" value="Genomic_DNA"/>
</dbReference>
<reference evidence="11" key="1">
    <citation type="submission" date="2020-11" db="EMBL/GenBank/DDBJ databases">
        <authorList>
            <person name="Tran Van P."/>
        </authorList>
    </citation>
    <scope>NUCLEOTIDE SEQUENCE</scope>
</reference>
<keyword evidence="5" id="KW-0084">Basement membrane</keyword>
<feature type="compositionally biased region" description="Pro residues" evidence="9">
    <location>
        <begin position="698"/>
        <end position="707"/>
    </location>
</feature>
<protein>
    <recommendedName>
        <fullName evidence="10">Collagen IV NC1 domain-containing protein</fullName>
    </recommendedName>
</protein>
<feature type="region of interest" description="Disordered" evidence="9">
    <location>
        <begin position="693"/>
        <end position="773"/>
    </location>
</feature>
<feature type="compositionally biased region" description="Polar residues" evidence="9">
    <location>
        <begin position="1807"/>
        <end position="1819"/>
    </location>
</feature>
<dbReference type="GO" id="GO:0005615">
    <property type="term" value="C:extracellular space"/>
    <property type="evidence" value="ECO:0007669"/>
    <property type="project" value="TreeGrafter"/>
</dbReference>
<comment type="subunit">
    <text evidence="8">Trimers of two alpha 1(IV) and one alpha 2(IV) chain. Type IV collagen forms a mesh-like network linked through intermolecular interactions between 7S domains and between NC1 domains.</text>
</comment>
<evidence type="ECO:0000256" key="9">
    <source>
        <dbReference type="SAM" id="MobiDB-lite"/>
    </source>
</evidence>
<feature type="compositionally biased region" description="Low complexity" evidence="9">
    <location>
        <begin position="729"/>
        <end position="740"/>
    </location>
</feature>
<evidence type="ECO:0000313" key="12">
    <source>
        <dbReference type="Proteomes" id="UP000677054"/>
    </source>
</evidence>
<feature type="compositionally biased region" description="Low complexity" evidence="9">
    <location>
        <begin position="1390"/>
        <end position="1402"/>
    </location>
</feature>
<evidence type="ECO:0000256" key="6">
    <source>
        <dbReference type="ARBA" id="ARBA00023119"/>
    </source>
</evidence>
<dbReference type="GO" id="GO:0005587">
    <property type="term" value="C:collagen type IV trimer"/>
    <property type="evidence" value="ECO:0007669"/>
    <property type="project" value="TreeGrafter"/>
</dbReference>
<keyword evidence="7" id="KW-1015">Disulfide bond</keyword>
<dbReference type="PROSITE" id="PS51403">
    <property type="entry name" value="NC1_IV"/>
    <property type="match status" value="1"/>
</dbReference>
<keyword evidence="12" id="KW-1185">Reference proteome</keyword>
<organism evidence="11">
    <name type="scientific">Darwinula stevensoni</name>
    <dbReference type="NCBI Taxonomy" id="69355"/>
    <lineage>
        <taxon>Eukaryota</taxon>
        <taxon>Metazoa</taxon>
        <taxon>Ecdysozoa</taxon>
        <taxon>Arthropoda</taxon>
        <taxon>Crustacea</taxon>
        <taxon>Oligostraca</taxon>
        <taxon>Ostracoda</taxon>
        <taxon>Podocopa</taxon>
        <taxon>Podocopida</taxon>
        <taxon>Darwinulocopina</taxon>
        <taxon>Darwinuloidea</taxon>
        <taxon>Darwinulidae</taxon>
        <taxon>Darwinula</taxon>
    </lineage>
</organism>
<evidence type="ECO:0000259" key="10">
    <source>
        <dbReference type="PROSITE" id="PS51403"/>
    </source>
</evidence>
<feature type="compositionally biased region" description="Low complexity" evidence="9">
    <location>
        <begin position="1409"/>
        <end position="1421"/>
    </location>
</feature>
<evidence type="ECO:0000256" key="5">
    <source>
        <dbReference type="ARBA" id="ARBA00022869"/>
    </source>
</evidence>
<evidence type="ECO:0000256" key="1">
    <source>
        <dbReference type="ARBA" id="ARBA00004302"/>
    </source>
</evidence>
<dbReference type="SUPFAM" id="SSF56436">
    <property type="entry name" value="C-type lectin-like"/>
    <property type="match status" value="2"/>
</dbReference>
<feature type="compositionally biased region" description="Pro residues" evidence="9">
    <location>
        <begin position="1092"/>
        <end position="1101"/>
    </location>
</feature>
<sequence length="1819" mass="196147">MRTDGAEEGGLRISSGHPGKEKKIFTSQTEGKERENGVVWDESASSEVRGSLASLDHQERRVIWATREWKDQWARKATKVNLDLRDLEDPKETGVRWGCLVSRGSMEYLELRDHPDPLDYPASMDATGRMGDREIQAFLEHQDLLGIQVALGSRAKRENQPTADLVIKAKRVNPDATVSRVTMDPLDQQVLLDPKETPDRMVHRDSMEPLGQEETKEQWVWDTKGKKGIRETLDRLDHLDSWSPLCPRDSSSDRKETREIGDHRDHLDIREKRDFQGSQGSQEDQVTSGPRVKKVCLVDQVLGGKTDCQDHRDPSGTKETEVEMDSMDYQERQVKKEHQGFLGAPVFLVYLDHPVHQEEDQVDQVHQAFLVQEDFQGHQDRRDWMELQGFQGHVAPLDHLEDQAYQDFLDPKGRLAQKEKLGDLDRRAYPVTGVHKDFQEMQVDLGALALKANPDYPSQAHEDSMERPVEMDFQVPKGRKGSRDPGELQVIRPMGFMEHLVLWDPRESGASKGWTVGLEFQGGQVRREMPDFVVIAVQGSQERKETGDSMEFLGHRVKGESQAHMDHRDHPAMTGFQVKLGDQELRSSVIPFLLHPLGNPGAPGLKGDRGPKGDSAFGLPGPFGPPGQKGEPGIPGLPGPKGLLGQDGVSGRPGLTGFPGPKGEKARPVSFANLICLKKKNILGGRGYPGDTGIIGPPGLPGRPGPPGISIKGDRGPPGRDGPKGDRGLPGLKGPKGDPAPGFPVNLTAMKGVKGEVGPPGAPGQQGPRGYSGPPGLAVSPYSFLDPEMPSYSFIGVHQEDQGFPDWQGHQAPAAYQDRAGTRVYKVLWDSLGKRVKMAYLAALGSPAFKVKRERLGYQALDQLDRLAYPETRERPVYPDYLGNQVLPDLLDFLGSLAPKGNLVLRDWRVFRERRETEEYPDLLDHQVHQVSQDHRDPLASKVCALFKRGEPGLRGESGSPGLAGVRGPRGPPGAPGHDGRKGQPGPPGLAGIPGRPGIDGLPGGKGERGPPGLDGRPGTHGPQGDRGLNGFPGPKGEHGISGPPGIPGAPGLPGLKGDRGPHGPPGESGIPGLTGTKGERGDVGLRGLPGQPGPSGPPGLPGLKGEEGIPGFGQLGPVGEKGDRGPPGTPGLDGKPGEKGAPGAPGFPGRDGFTGPPGPPGNPGPPGIDGVTGEPGIPGLLGPPGLQGFPGEPGQPGLPGLDGLKGDRGLPDEQFPGQDRQVCQEKMGHRAQGETGVHRVYREYRESRARTDDLERLGVLAFQGRKETEVVRGSLGDQGRKAIEEYLVFLGNMVSMEFPVPKVLLLHLKPDICQSCLPTGDTGPQGPPGPGGIVMKGEKGLPGIPGKPGRNGEPGTPGFKGEPGLPGLPGLRGLAGGPGPVGPPGPSGDPGRPGSIGVPGKDGPPGNPGNQGLPGPQGIPGERGYPGSVGPVHQDWRVCRDDLERKVCLGSLGHLDLKDHLVFLAPQDVLVLQAVRAFQELKVLKGKRDCQGALDQRENLDPLVLRDYRARQDNQALMVYLAIQVQRETEAFQASQVSRDLEVILVLRGIRGFLDSQAFRPLTTHYTGLLLVKHSQTSTVPECPYGQAKLWDGYSLLYIEGNEKAHSQDLGLAGSCVQKFSTMPFLFCDFNNVCNYASRNDKSYWLSTTAPIPMMPVGEGAIRQYISRCTVCEAPANVIAIHSQSLNIPDCPVGWSSLWIGYSFAMHTGAGAEGGGQSLSSPGSCLEDFRATPFIECNGARGTCHYFANKYSFWLSTVEESQQFSQPQSETLKAGNLRTRVSRCQVCMKKNTGGDYHYNEYGDTGTPYSRNQQPNYNR</sequence>
<feature type="region of interest" description="Disordered" evidence="9">
    <location>
        <begin position="600"/>
        <end position="666"/>
    </location>
</feature>
<dbReference type="GO" id="GO:0009792">
    <property type="term" value="P:embryo development ending in birth or egg hatching"/>
    <property type="evidence" value="ECO:0007669"/>
    <property type="project" value="UniProtKB-ARBA"/>
</dbReference>